<reference evidence="2" key="1">
    <citation type="journal article" date="2019" name="Int. J. Syst. Evol. Microbiol.">
        <title>The Global Catalogue of Microorganisms (GCM) 10K type strain sequencing project: providing services to taxonomists for standard genome sequencing and annotation.</title>
        <authorList>
            <consortium name="The Broad Institute Genomics Platform"/>
            <consortium name="The Broad Institute Genome Sequencing Center for Infectious Disease"/>
            <person name="Wu L."/>
            <person name="Ma J."/>
        </authorList>
    </citation>
    <scope>NUCLEOTIDE SEQUENCE [LARGE SCALE GENOMIC DNA]</scope>
    <source>
        <strain evidence="2">CECT 7956</strain>
    </source>
</reference>
<accession>A0ABV7YW65</accession>
<protein>
    <submittedName>
        <fullName evidence="1">Uncharacterized protein</fullName>
    </submittedName>
</protein>
<evidence type="ECO:0000313" key="1">
    <source>
        <dbReference type="EMBL" id="MFC3811275.1"/>
    </source>
</evidence>
<evidence type="ECO:0000313" key="2">
    <source>
        <dbReference type="Proteomes" id="UP001595616"/>
    </source>
</evidence>
<dbReference type="RefSeq" id="WP_379838116.1">
    <property type="nucleotide sequence ID" value="NZ_JBHRYQ010000001.1"/>
</dbReference>
<gene>
    <name evidence="1" type="ORF">ACFOOI_11485</name>
</gene>
<organism evidence="1 2">
    <name type="scientific">Lacihabitans lacunae</name>
    <dbReference type="NCBI Taxonomy" id="1028214"/>
    <lineage>
        <taxon>Bacteria</taxon>
        <taxon>Pseudomonadati</taxon>
        <taxon>Bacteroidota</taxon>
        <taxon>Cytophagia</taxon>
        <taxon>Cytophagales</taxon>
        <taxon>Leadbetterellaceae</taxon>
        <taxon>Lacihabitans</taxon>
    </lineage>
</organism>
<keyword evidence="2" id="KW-1185">Reference proteome</keyword>
<comment type="caution">
    <text evidence="1">The sequence shown here is derived from an EMBL/GenBank/DDBJ whole genome shotgun (WGS) entry which is preliminary data.</text>
</comment>
<proteinExistence type="predicted"/>
<dbReference type="EMBL" id="JBHRYQ010000001">
    <property type="protein sequence ID" value="MFC3811275.1"/>
    <property type="molecule type" value="Genomic_DNA"/>
</dbReference>
<name>A0ABV7YW65_9BACT</name>
<sequence length="71" mass="8393">MKKVISYTIGWDTKGKRGYLTAIDENNESHAFGQLSKEEFRILFDLLKENKVYIDNNHWFISGWDQKQVTP</sequence>
<dbReference type="Proteomes" id="UP001595616">
    <property type="component" value="Unassembled WGS sequence"/>
</dbReference>